<dbReference type="PANTHER" id="PTHR43649">
    <property type="entry name" value="ARABINOSE-BINDING PROTEIN-RELATED"/>
    <property type="match status" value="1"/>
</dbReference>
<dbReference type="GO" id="GO:0042597">
    <property type="term" value="C:periplasmic space"/>
    <property type="evidence" value="ECO:0007669"/>
    <property type="project" value="UniProtKB-SubCell"/>
</dbReference>
<dbReference type="Pfam" id="PF01547">
    <property type="entry name" value="SBP_bac_1"/>
    <property type="match status" value="1"/>
</dbReference>
<reference evidence="6 7" key="1">
    <citation type="submission" date="2019-11" db="EMBL/GenBank/DDBJ databases">
        <title>Identification of a novel strain.</title>
        <authorList>
            <person name="Xu Q."/>
            <person name="Wang G."/>
        </authorList>
    </citation>
    <scope>NUCLEOTIDE SEQUENCE [LARGE SCALE GENOMIC DNA]</scope>
    <source>
        <strain evidence="7">xq</strain>
    </source>
</reference>
<evidence type="ECO:0000313" key="6">
    <source>
        <dbReference type="EMBL" id="MTD94729.1"/>
    </source>
</evidence>
<evidence type="ECO:0000256" key="5">
    <source>
        <dbReference type="ARBA" id="ARBA00022764"/>
    </source>
</evidence>
<keyword evidence="3" id="KW-0813">Transport</keyword>
<dbReference type="Gene3D" id="3.40.190.10">
    <property type="entry name" value="Periplasmic binding protein-like II"/>
    <property type="match status" value="2"/>
</dbReference>
<dbReference type="RefSeq" id="WP_154739113.1">
    <property type="nucleotide sequence ID" value="NZ_WMBQ01000001.1"/>
</dbReference>
<evidence type="ECO:0000256" key="2">
    <source>
        <dbReference type="ARBA" id="ARBA00008520"/>
    </source>
</evidence>
<evidence type="ECO:0000256" key="3">
    <source>
        <dbReference type="ARBA" id="ARBA00022448"/>
    </source>
</evidence>
<evidence type="ECO:0000256" key="1">
    <source>
        <dbReference type="ARBA" id="ARBA00004418"/>
    </source>
</evidence>
<keyword evidence="5" id="KW-0574">Periplasm</keyword>
<organism evidence="6 7">
    <name type="scientific">Hyphomicrobium album</name>
    <dbReference type="NCBI Taxonomy" id="2665159"/>
    <lineage>
        <taxon>Bacteria</taxon>
        <taxon>Pseudomonadati</taxon>
        <taxon>Pseudomonadota</taxon>
        <taxon>Alphaproteobacteria</taxon>
        <taxon>Hyphomicrobiales</taxon>
        <taxon>Hyphomicrobiaceae</taxon>
        <taxon>Hyphomicrobium</taxon>
    </lineage>
</organism>
<keyword evidence="7" id="KW-1185">Reference proteome</keyword>
<dbReference type="SUPFAM" id="SSF53850">
    <property type="entry name" value="Periplasmic binding protein-like II"/>
    <property type="match status" value="1"/>
</dbReference>
<dbReference type="PROSITE" id="PS51257">
    <property type="entry name" value="PROKAR_LIPOPROTEIN"/>
    <property type="match status" value="1"/>
</dbReference>
<dbReference type="EMBL" id="WMBQ01000001">
    <property type="protein sequence ID" value="MTD94729.1"/>
    <property type="molecule type" value="Genomic_DNA"/>
</dbReference>
<dbReference type="InterPro" id="IPR050490">
    <property type="entry name" value="Bact_solute-bd_prot1"/>
</dbReference>
<evidence type="ECO:0000313" key="7">
    <source>
        <dbReference type="Proteomes" id="UP000440694"/>
    </source>
</evidence>
<sequence>MRIILTLVVAWIVAGCQEPPGNPTVVQFWAMGREGEVVRELIPDFERAHPGIRAEVQQLPWSAAHQKLLTAFAGDALPDVAQLGNTWLPEFAALHALDPVEPSVVDASDYFPGIWQTNVVDQTAYGVPWYVDTRLLFYRSDLLAAAGHERPPTTWGEWTDMLRAIKRRGGPHRYGALLPLNEYEPLLALALQQEAPLLRDGDTRGNFRSEDFKRALRFYRDMFDNGFAPATNANQISNVWDEFARGSFTFYITGPWSIGEFKRRLPASLQASWMTAPLPGPAGPSYSVAGGSSLVVFSDSPRKKAAWQLVQYLSQREVQLRFHTLTGNLPPRRSAWNDERLRSDVHARAFRDQLERVKPASKVPEWERIATDMQLVVEHMVQGSGLTIDEAAAEIDRRADRILEKRRWLLARKEQP</sequence>
<dbReference type="PANTHER" id="PTHR43649:SF34">
    <property type="entry name" value="ABC TRANSPORTER PERIPLASMIC-BINDING PROTEIN YCJN-RELATED"/>
    <property type="match status" value="1"/>
</dbReference>
<dbReference type="Proteomes" id="UP000440694">
    <property type="component" value="Unassembled WGS sequence"/>
</dbReference>
<name>A0A6I3KJW9_9HYPH</name>
<comment type="caution">
    <text evidence="6">The sequence shown here is derived from an EMBL/GenBank/DDBJ whole genome shotgun (WGS) entry which is preliminary data.</text>
</comment>
<dbReference type="AlphaFoldDB" id="A0A6I3KJW9"/>
<protein>
    <submittedName>
        <fullName evidence="6">Extracellular solute-binding protein</fullName>
    </submittedName>
</protein>
<comment type="similarity">
    <text evidence="2">Belongs to the bacterial solute-binding protein 1 family.</text>
</comment>
<evidence type="ECO:0000256" key="4">
    <source>
        <dbReference type="ARBA" id="ARBA00022729"/>
    </source>
</evidence>
<keyword evidence="4" id="KW-0732">Signal</keyword>
<comment type="subcellular location">
    <subcellularLocation>
        <location evidence="1">Periplasm</location>
    </subcellularLocation>
</comment>
<accession>A0A6I3KJW9</accession>
<dbReference type="InterPro" id="IPR006059">
    <property type="entry name" value="SBP"/>
</dbReference>
<proteinExistence type="inferred from homology"/>
<gene>
    <name evidence="6" type="ORF">GIW81_10340</name>
</gene>
<dbReference type="CDD" id="cd14747">
    <property type="entry name" value="PBP2_MalE"/>
    <property type="match status" value="1"/>
</dbReference>